<proteinExistence type="predicted"/>
<dbReference type="RefSeq" id="WP_020001383.1">
    <property type="nucleotide sequence ID" value="NZ_CP192217.1"/>
</dbReference>
<comment type="caution">
    <text evidence="6">The sequence shown here is derived from an EMBL/GenBank/DDBJ whole genome shotgun (WGS) entry which is preliminary data.</text>
</comment>
<dbReference type="GO" id="GO:0003824">
    <property type="term" value="F:catalytic activity"/>
    <property type="evidence" value="ECO:0007669"/>
    <property type="project" value="InterPro"/>
</dbReference>
<evidence type="ECO:0000256" key="1">
    <source>
        <dbReference type="ARBA" id="ARBA00022485"/>
    </source>
</evidence>
<dbReference type="InterPro" id="IPR023170">
    <property type="entry name" value="HhH_base_excis_C"/>
</dbReference>
<reference evidence="6 7" key="1">
    <citation type="submission" date="2016-11" db="EMBL/GenBank/DDBJ databases">
        <authorList>
            <person name="Varghese N."/>
            <person name="Submissions S."/>
        </authorList>
    </citation>
    <scope>NUCLEOTIDE SEQUENCE [LARGE SCALE GENOMIC DNA]</scope>
    <source>
        <strain evidence="6 7">DSM 17919</strain>
    </source>
</reference>
<dbReference type="Pfam" id="PF00730">
    <property type="entry name" value="HhH-GPD"/>
    <property type="match status" value="1"/>
</dbReference>
<dbReference type="Gene3D" id="1.10.340.30">
    <property type="entry name" value="Hypothetical protein, domain 2"/>
    <property type="match status" value="1"/>
</dbReference>
<sequence>MDKRTVRNIMNREKLLMDIFTAMKNTFGSSNWWPADSAFEVMVGAVLTQNTNWKNVEKAIQNLKQHNLLTPQVMLGLSQDELAGHIRPAGYYNVKAKRLQNLLRWFNDTASCSFSALDHLSIDELRAELLAVNGIGQETADSILLYAFERPSFVVDAYTRRIFHRHSLIEEDIYYEDLRDYFMDVLPHDTQLFNEYHAFIVHVAKKWCLKKKTHCETCPLRIFLE</sequence>
<evidence type="ECO:0000313" key="6">
    <source>
        <dbReference type="EMBL" id="SHI53789.1"/>
    </source>
</evidence>
<dbReference type="GO" id="GO:0046872">
    <property type="term" value="F:metal ion binding"/>
    <property type="evidence" value="ECO:0007669"/>
    <property type="project" value="UniProtKB-KW"/>
</dbReference>
<dbReference type="SUPFAM" id="SSF48150">
    <property type="entry name" value="DNA-glycosylase"/>
    <property type="match status" value="1"/>
</dbReference>
<dbReference type="Proteomes" id="UP000184001">
    <property type="component" value="Unassembled WGS sequence"/>
</dbReference>
<name>A0A8G2C6Z5_9BACT</name>
<dbReference type="InterPro" id="IPR011257">
    <property type="entry name" value="DNA_glycosylase"/>
</dbReference>
<evidence type="ECO:0000259" key="5">
    <source>
        <dbReference type="SMART" id="SM00478"/>
    </source>
</evidence>
<evidence type="ECO:0000256" key="3">
    <source>
        <dbReference type="ARBA" id="ARBA00023004"/>
    </source>
</evidence>
<keyword evidence="4" id="KW-0411">Iron-sulfur</keyword>
<dbReference type="GO" id="GO:0051539">
    <property type="term" value="F:4 iron, 4 sulfur cluster binding"/>
    <property type="evidence" value="ECO:0007669"/>
    <property type="project" value="UniProtKB-KW"/>
</dbReference>
<gene>
    <name evidence="6" type="ORF">SAMN05660830_00243</name>
</gene>
<accession>A0A8G2C6Z5</accession>
<dbReference type="GO" id="GO:0006284">
    <property type="term" value="P:base-excision repair"/>
    <property type="evidence" value="ECO:0007669"/>
    <property type="project" value="InterPro"/>
</dbReference>
<dbReference type="PIRSF" id="PIRSF001435">
    <property type="entry name" value="Nth"/>
    <property type="match status" value="1"/>
</dbReference>
<protein>
    <submittedName>
        <fullName evidence="6">DNA-3-methyladenine glycosylase III</fullName>
    </submittedName>
</protein>
<dbReference type="InterPro" id="IPR003265">
    <property type="entry name" value="HhH-GPD_domain"/>
</dbReference>
<evidence type="ECO:0000256" key="2">
    <source>
        <dbReference type="ARBA" id="ARBA00022723"/>
    </source>
</evidence>
<dbReference type="AlphaFoldDB" id="A0A8G2C6Z5"/>
<organism evidence="6 7">
    <name type="scientific">Halodesulfovibrio aestuarii</name>
    <dbReference type="NCBI Taxonomy" id="126333"/>
    <lineage>
        <taxon>Bacteria</taxon>
        <taxon>Pseudomonadati</taxon>
        <taxon>Thermodesulfobacteriota</taxon>
        <taxon>Desulfovibrionia</taxon>
        <taxon>Desulfovibrionales</taxon>
        <taxon>Desulfovibrionaceae</taxon>
        <taxon>Halodesulfovibrio</taxon>
    </lineage>
</organism>
<dbReference type="CDD" id="cd00056">
    <property type="entry name" value="ENDO3c"/>
    <property type="match status" value="1"/>
</dbReference>
<dbReference type="PANTHER" id="PTHR10359:SF19">
    <property type="entry name" value="DNA REPAIR GLYCOSYLASE MJ1434-RELATED"/>
    <property type="match status" value="1"/>
</dbReference>
<dbReference type="SMART" id="SM00478">
    <property type="entry name" value="ENDO3c"/>
    <property type="match status" value="1"/>
</dbReference>
<evidence type="ECO:0000313" key="7">
    <source>
        <dbReference type="Proteomes" id="UP000184001"/>
    </source>
</evidence>
<keyword evidence="1" id="KW-0004">4Fe-4S</keyword>
<keyword evidence="2" id="KW-0479">Metal-binding</keyword>
<keyword evidence="3" id="KW-0408">Iron</keyword>
<dbReference type="Gene3D" id="1.10.1670.10">
    <property type="entry name" value="Helix-hairpin-Helix base-excision DNA repair enzymes (C-terminal)"/>
    <property type="match status" value="1"/>
</dbReference>
<dbReference type="EMBL" id="FQZR01000002">
    <property type="protein sequence ID" value="SHI53789.1"/>
    <property type="molecule type" value="Genomic_DNA"/>
</dbReference>
<feature type="domain" description="HhH-GPD" evidence="5">
    <location>
        <begin position="47"/>
        <end position="206"/>
    </location>
</feature>
<evidence type="ECO:0000256" key="4">
    <source>
        <dbReference type="ARBA" id="ARBA00023014"/>
    </source>
</evidence>
<dbReference type="PANTHER" id="PTHR10359">
    <property type="entry name" value="A/G-SPECIFIC ADENINE GLYCOSYLASE/ENDONUCLEASE III"/>
    <property type="match status" value="1"/>
</dbReference>